<dbReference type="EMBL" id="JAOYFB010000038">
    <property type="protein sequence ID" value="KAK4025543.1"/>
    <property type="molecule type" value="Genomic_DNA"/>
</dbReference>
<protein>
    <submittedName>
        <fullName evidence="1">Uncharacterized protein</fullName>
    </submittedName>
</protein>
<name>A0ABR0AKN8_9CRUS</name>
<accession>A0ABR0AKN8</accession>
<sequence>MDVMLQKKLSCKQINLNVLFTPKLLFVESLSCESDVLCWPWDHSLIKKEYHQYCCYLIVLNMQAEYFKI</sequence>
<proteinExistence type="predicted"/>
<evidence type="ECO:0000313" key="1">
    <source>
        <dbReference type="EMBL" id="KAK4025543.1"/>
    </source>
</evidence>
<reference evidence="1 2" key="1">
    <citation type="journal article" date="2023" name="Nucleic Acids Res.">
        <title>The hologenome of Daphnia magna reveals possible DNA methylation and microbiome-mediated evolution of the host genome.</title>
        <authorList>
            <person name="Chaturvedi A."/>
            <person name="Li X."/>
            <person name="Dhandapani V."/>
            <person name="Marshall H."/>
            <person name="Kissane S."/>
            <person name="Cuenca-Cambronero M."/>
            <person name="Asole G."/>
            <person name="Calvet F."/>
            <person name="Ruiz-Romero M."/>
            <person name="Marangio P."/>
            <person name="Guigo R."/>
            <person name="Rago D."/>
            <person name="Mirbahai L."/>
            <person name="Eastwood N."/>
            <person name="Colbourne J.K."/>
            <person name="Zhou J."/>
            <person name="Mallon E."/>
            <person name="Orsini L."/>
        </authorList>
    </citation>
    <scope>NUCLEOTIDE SEQUENCE [LARGE SCALE GENOMIC DNA]</scope>
    <source>
        <strain evidence="1">LRV0_1</strain>
    </source>
</reference>
<dbReference type="Proteomes" id="UP001234178">
    <property type="component" value="Unassembled WGS sequence"/>
</dbReference>
<gene>
    <name evidence="1" type="ORF">OUZ56_014606</name>
</gene>
<keyword evidence="2" id="KW-1185">Reference proteome</keyword>
<comment type="caution">
    <text evidence="1">The sequence shown here is derived from an EMBL/GenBank/DDBJ whole genome shotgun (WGS) entry which is preliminary data.</text>
</comment>
<evidence type="ECO:0000313" key="2">
    <source>
        <dbReference type="Proteomes" id="UP001234178"/>
    </source>
</evidence>
<organism evidence="1 2">
    <name type="scientific">Daphnia magna</name>
    <dbReference type="NCBI Taxonomy" id="35525"/>
    <lineage>
        <taxon>Eukaryota</taxon>
        <taxon>Metazoa</taxon>
        <taxon>Ecdysozoa</taxon>
        <taxon>Arthropoda</taxon>
        <taxon>Crustacea</taxon>
        <taxon>Branchiopoda</taxon>
        <taxon>Diplostraca</taxon>
        <taxon>Cladocera</taxon>
        <taxon>Anomopoda</taxon>
        <taxon>Daphniidae</taxon>
        <taxon>Daphnia</taxon>
    </lineage>
</organism>